<protein>
    <submittedName>
        <fullName evidence="2">Uncharacterized protein</fullName>
    </submittedName>
</protein>
<evidence type="ECO:0000313" key="2">
    <source>
        <dbReference type="EMBL" id="KAK9223837.1"/>
    </source>
</evidence>
<sequence>MVFLALGIVMAIMASEANAFDSGSWGRLTNIGRIEDDTEASSAREPYRAIQFHATDVALLITIAMEVAPLTLTAVVAPPSPTARGPLPNQLIDS</sequence>
<gene>
    <name evidence="2" type="ORF">WN944_012286</name>
</gene>
<dbReference type="Proteomes" id="UP001428341">
    <property type="component" value="Unassembled WGS sequence"/>
</dbReference>
<organism evidence="2 3">
    <name type="scientific">Citrus x changshan-huyou</name>
    <dbReference type="NCBI Taxonomy" id="2935761"/>
    <lineage>
        <taxon>Eukaryota</taxon>
        <taxon>Viridiplantae</taxon>
        <taxon>Streptophyta</taxon>
        <taxon>Embryophyta</taxon>
        <taxon>Tracheophyta</taxon>
        <taxon>Spermatophyta</taxon>
        <taxon>Magnoliopsida</taxon>
        <taxon>eudicotyledons</taxon>
        <taxon>Gunneridae</taxon>
        <taxon>Pentapetalae</taxon>
        <taxon>rosids</taxon>
        <taxon>malvids</taxon>
        <taxon>Sapindales</taxon>
        <taxon>Rutaceae</taxon>
        <taxon>Aurantioideae</taxon>
        <taxon>Citrus</taxon>
    </lineage>
</organism>
<feature type="chain" id="PRO_5042885229" evidence="1">
    <location>
        <begin position="20"/>
        <end position="94"/>
    </location>
</feature>
<dbReference type="AlphaFoldDB" id="A0AAP0N1F2"/>
<dbReference type="EMBL" id="JBCGBO010000002">
    <property type="protein sequence ID" value="KAK9223837.1"/>
    <property type="molecule type" value="Genomic_DNA"/>
</dbReference>
<feature type="signal peptide" evidence="1">
    <location>
        <begin position="1"/>
        <end position="19"/>
    </location>
</feature>
<evidence type="ECO:0000256" key="1">
    <source>
        <dbReference type="SAM" id="SignalP"/>
    </source>
</evidence>
<comment type="caution">
    <text evidence="2">The sequence shown here is derived from an EMBL/GenBank/DDBJ whole genome shotgun (WGS) entry which is preliminary data.</text>
</comment>
<name>A0AAP0N1F2_9ROSI</name>
<evidence type="ECO:0000313" key="3">
    <source>
        <dbReference type="Proteomes" id="UP001428341"/>
    </source>
</evidence>
<reference evidence="2 3" key="1">
    <citation type="submission" date="2024-05" db="EMBL/GenBank/DDBJ databases">
        <title>Haplotype-resolved chromosome-level genome assembly of Huyou (Citrus changshanensis).</title>
        <authorList>
            <person name="Miao C."/>
            <person name="Chen W."/>
            <person name="Wu Y."/>
            <person name="Wang L."/>
            <person name="Zhao S."/>
            <person name="Grierson D."/>
            <person name="Xu C."/>
            <person name="Chen K."/>
        </authorList>
    </citation>
    <scope>NUCLEOTIDE SEQUENCE [LARGE SCALE GENOMIC DNA]</scope>
    <source>
        <strain evidence="2">01-14</strain>
        <tissue evidence="2">Leaf</tissue>
    </source>
</reference>
<proteinExistence type="predicted"/>
<accession>A0AAP0N1F2</accession>
<keyword evidence="1" id="KW-0732">Signal</keyword>
<keyword evidence="3" id="KW-1185">Reference proteome</keyword>